<sequence>MVVDYKTERQHKTPIASQQYYVEVISPTDGKSEDKWVVCAIGLLFVIASSLMYWLYGSNEQDKVTVPQGLQHTLTQLSNAAEEIAIIQQAMEKNLSLVELRELAIEPFSQPLLSNLASATWLHQDSCYLGTIELTKQSYQVRLLLSESSEGIISWREHGISDTNTACSDSSDDDWHPIGIDSTLSNHSH</sequence>
<feature type="transmembrane region" description="Helical" evidence="1">
    <location>
        <begin position="36"/>
        <end position="56"/>
    </location>
</feature>
<evidence type="ECO:0000313" key="2">
    <source>
        <dbReference type="EMBL" id="OLQ91865.1"/>
    </source>
</evidence>
<reference evidence="2 3" key="1">
    <citation type="submission" date="2016-09" db="EMBL/GenBank/DDBJ databases">
        <title>Genomic Taxonomy of the Vibrionaceae.</title>
        <authorList>
            <person name="Gonzalez-Castillo A."/>
            <person name="Gomez-Gil B."/>
            <person name="Enciso-Ibarra K."/>
        </authorList>
    </citation>
    <scope>NUCLEOTIDE SEQUENCE [LARGE SCALE GENOMIC DNA]</scope>
    <source>
        <strain evidence="2 3">CAIM 1731</strain>
    </source>
</reference>
<proteinExistence type="predicted"/>
<keyword evidence="1" id="KW-0472">Membrane</keyword>
<dbReference type="Proteomes" id="UP000186206">
    <property type="component" value="Unassembled WGS sequence"/>
</dbReference>
<organism evidence="2 3">
    <name type="scientific">Vibrio ponticus</name>
    <dbReference type="NCBI Taxonomy" id="265668"/>
    <lineage>
        <taxon>Bacteria</taxon>
        <taxon>Pseudomonadati</taxon>
        <taxon>Pseudomonadota</taxon>
        <taxon>Gammaproteobacteria</taxon>
        <taxon>Vibrionales</taxon>
        <taxon>Vibrionaceae</taxon>
        <taxon>Vibrio</taxon>
    </lineage>
</organism>
<comment type="caution">
    <text evidence="2">The sequence shown here is derived from an EMBL/GenBank/DDBJ whole genome shotgun (WGS) entry which is preliminary data.</text>
</comment>
<keyword evidence="1" id="KW-0812">Transmembrane</keyword>
<evidence type="ECO:0000313" key="3">
    <source>
        <dbReference type="Proteomes" id="UP000186206"/>
    </source>
</evidence>
<accession>A0ABX3FJY4</accession>
<evidence type="ECO:0000256" key="1">
    <source>
        <dbReference type="SAM" id="Phobius"/>
    </source>
</evidence>
<dbReference type="InterPro" id="IPR046160">
    <property type="entry name" value="DUF6162"/>
</dbReference>
<keyword evidence="1" id="KW-1133">Transmembrane helix</keyword>
<dbReference type="RefSeq" id="WP_075649631.1">
    <property type="nucleotide sequence ID" value="NZ_AP019657.1"/>
</dbReference>
<dbReference type="EMBL" id="MJMI01000092">
    <property type="protein sequence ID" value="OLQ91865.1"/>
    <property type="molecule type" value="Genomic_DNA"/>
</dbReference>
<name>A0ABX3FJY4_9VIBR</name>
<keyword evidence="3" id="KW-1185">Reference proteome</keyword>
<gene>
    <name evidence="2" type="ORF">BIY21_12680</name>
</gene>
<protein>
    <submittedName>
        <fullName evidence="2">Uncharacterized protein</fullName>
    </submittedName>
</protein>
<dbReference type="Pfam" id="PF19659">
    <property type="entry name" value="DUF6162"/>
    <property type="match status" value="1"/>
</dbReference>